<evidence type="ECO:0000256" key="3">
    <source>
        <dbReference type="ARBA" id="ARBA00022727"/>
    </source>
</evidence>
<dbReference type="CDD" id="cd06223">
    <property type="entry name" value="PRTases_typeI"/>
    <property type="match status" value="1"/>
</dbReference>
<evidence type="ECO:0000256" key="1">
    <source>
        <dbReference type="ARBA" id="ARBA00013247"/>
    </source>
</evidence>
<keyword evidence="12" id="KW-1185">Reference proteome</keyword>
<dbReference type="GO" id="GO:0006164">
    <property type="term" value="P:purine nucleotide biosynthetic process"/>
    <property type="evidence" value="ECO:0007669"/>
    <property type="project" value="TreeGrafter"/>
</dbReference>
<evidence type="ECO:0000313" key="11">
    <source>
        <dbReference type="EMBL" id="CEG57762.1"/>
    </source>
</evidence>
<keyword evidence="6" id="KW-0067">ATP-binding</keyword>
<dbReference type="PANTHER" id="PTHR10210:SF32">
    <property type="entry name" value="RIBOSE-PHOSPHATE PYROPHOSPHOKINASE 2"/>
    <property type="match status" value="1"/>
</dbReference>
<dbReference type="Pfam" id="PF00156">
    <property type="entry name" value="Pribosyltran"/>
    <property type="match status" value="1"/>
</dbReference>
<sequence length="295" mass="33181">MKQPPIIFPLAHDGLAKMIQKKCQYELGKITQHQFPDEETVIQIDSNVKGRDLIFITSLDRPNIKLAPLLFAAETARSLGAEKITLIAPYLAYMRQDKVFEPGQGITSKYFAQLISRYFDGLITIDPHLHRWHTLSAIYDIPTTVLHATDNIAQWIHRHIQKPILIGPDAESMQWVEEIARKAKATFLILEKIRKGDESVEVSIPNIEKHQHCIPVLIDDIISTGMTMIETVEHIKSLNILPPICIGVHAVFAGDAYQKLLVSGVEKVITCNTIQHGSNGIDISSNIINFLGIWK</sequence>
<dbReference type="SUPFAM" id="SSF53271">
    <property type="entry name" value="PRTase-like"/>
    <property type="match status" value="2"/>
</dbReference>
<dbReference type="InterPro" id="IPR005946">
    <property type="entry name" value="Rib-P_diPkinase"/>
</dbReference>
<dbReference type="SMART" id="SM01400">
    <property type="entry name" value="Pribosyltran_N"/>
    <property type="match status" value="1"/>
</dbReference>
<dbReference type="GO" id="GO:0002189">
    <property type="term" value="C:ribose phosphate diphosphokinase complex"/>
    <property type="evidence" value="ECO:0007669"/>
    <property type="project" value="TreeGrafter"/>
</dbReference>
<keyword evidence="2" id="KW-0808">Transferase</keyword>
<keyword evidence="3 8" id="KW-0545">Nucleotide biosynthesis</keyword>
<evidence type="ECO:0000259" key="10">
    <source>
        <dbReference type="Pfam" id="PF13793"/>
    </source>
</evidence>
<dbReference type="InterPro" id="IPR000836">
    <property type="entry name" value="PRTase_dom"/>
</dbReference>
<dbReference type="RefSeq" id="WP_045096202.1">
    <property type="nucleotide sequence ID" value="NZ_LN614827.1"/>
</dbReference>
<dbReference type="GO" id="GO:0016301">
    <property type="term" value="F:kinase activity"/>
    <property type="evidence" value="ECO:0007669"/>
    <property type="project" value="UniProtKB-KW"/>
</dbReference>
<evidence type="ECO:0000259" key="9">
    <source>
        <dbReference type="Pfam" id="PF00156"/>
    </source>
</evidence>
<dbReference type="Proteomes" id="UP000032430">
    <property type="component" value="Chromosome I"/>
</dbReference>
<evidence type="ECO:0000256" key="6">
    <source>
        <dbReference type="ARBA" id="ARBA00022840"/>
    </source>
</evidence>
<evidence type="ECO:0000256" key="7">
    <source>
        <dbReference type="ARBA" id="ARBA00049535"/>
    </source>
</evidence>
<dbReference type="Pfam" id="PF13793">
    <property type="entry name" value="Pribosyltran_N"/>
    <property type="match status" value="1"/>
</dbReference>
<organism evidence="11 12">
    <name type="scientific">Legionella fallonii LLAP-10</name>
    <dbReference type="NCBI Taxonomy" id="1212491"/>
    <lineage>
        <taxon>Bacteria</taxon>
        <taxon>Pseudomonadati</taxon>
        <taxon>Pseudomonadota</taxon>
        <taxon>Gammaproteobacteria</taxon>
        <taxon>Legionellales</taxon>
        <taxon>Legionellaceae</taxon>
        <taxon>Legionella</taxon>
    </lineage>
</organism>
<dbReference type="GO" id="GO:0005737">
    <property type="term" value="C:cytoplasm"/>
    <property type="evidence" value="ECO:0007669"/>
    <property type="project" value="TreeGrafter"/>
</dbReference>
<comment type="catalytic activity">
    <reaction evidence="7">
        <text>D-ribose 5-phosphate + ATP = 5-phospho-alpha-D-ribose 1-diphosphate + AMP + H(+)</text>
        <dbReference type="Rhea" id="RHEA:15609"/>
        <dbReference type="ChEBI" id="CHEBI:15378"/>
        <dbReference type="ChEBI" id="CHEBI:30616"/>
        <dbReference type="ChEBI" id="CHEBI:58017"/>
        <dbReference type="ChEBI" id="CHEBI:78346"/>
        <dbReference type="ChEBI" id="CHEBI:456215"/>
        <dbReference type="EC" id="2.7.6.1"/>
    </reaction>
</comment>
<accession>A0A098G5N2</accession>
<dbReference type="NCBIfam" id="NF005537">
    <property type="entry name" value="PRK07199.1"/>
    <property type="match status" value="1"/>
</dbReference>
<name>A0A098G5N2_9GAMM</name>
<evidence type="ECO:0000256" key="4">
    <source>
        <dbReference type="ARBA" id="ARBA00022741"/>
    </source>
</evidence>
<dbReference type="GO" id="GO:0005524">
    <property type="term" value="F:ATP binding"/>
    <property type="evidence" value="ECO:0007669"/>
    <property type="project" value="UniProtKB-KW"/>
</dbReference>
<dbReference type="InterPro" id="IPR029057">
    <property type="entry name" value="PRTase-like"/>
</dbReference>
<dbReference type="EMBL" id="LN614827">
    <property type="protein sequence ID" value="CEG57762.1"/>
    <property type="molecule type" value="Genomic_DNA"/>
</dbReference>
<dbReference type="GO" id="GO:0000287">
    <property type="term" value="F:magnesium ion binding"/>
    <property type="evidence" value="ECO:0007669"/>
    <property type="project" value="InterPro"/>
</dbReference>
<dbReference type="InterPro" id="IPR029099">
    <property type="entry name" value="Pribosyltran_N"/>
</dbReference>
<evidence type="ECO:0000256" key="8">
    <source>
        <dbReference type="RuleBase" id="RU004324"/>
    </source>
</evidence>
<dbReference type="KEGG" id="lfa:LFA_2391"/>
<evidence type="ECO:0000256" key="2">
    <source>
        <dbReference type="ARBA" id="ARBA00022679"/>
    </source>
</evidence>
<protein>
    <recommendedName>
        <fullName evidence="1">ribose-phosphate diphosphokinase</fullName>
        <ecNumber evidence="1">2.7.6.1</ecNumber>
    </recommendedName>
</protein>
<feature type="domain" description="Phosphoribosyltransferase" evidence="9">
    <location>
        <begin position="137"/>
        <end position="277"/>
    </location>
</feature>
<reference evidence="12" key="1">
    <citation type="submission" date="2014-09" db="EMBL/GenBank/DDBJ databases">
        <authorList>
            <person name="Gomez-Valero L."/>
        </authorList>
    </citation>
    <scope>NUCLEOTIDE SEQUENCE [LARGE SCALE GENOMIC DNA]</scope>
    <source>
        <strain evidence="12">ATCC700992</strain>
    </source>
</reference>
<evidence type="ECO:0000313" key="12">
    <source>
        <dbReference type="Proteomes" id="UP000032430"/>
    </source>
</evidence>
<dbReference type="OrthoDB" id="324294at2"/>
<dbReference type="GO" id="GO:0004749">
    <property type="term" value="F:ribose phosphate diphosphokinase activity"/>
    <property type="evidence" value="ECO:0007669"/>
    <property type="project" value="UniProtKB-EC"/>
</dbReference>
<dbReference type="PANTHER" id="PTHR10210">
    <property type="entry name" value="RIBOSE-PHOSPHATE DIPHOSPHOKINASE FAMILY MEMBER"/>
    <property type="match status" value="1"/>
</dbReference>
<feature type="domain" description="Ribose-phosphate pyrophosphokinase N-terminal" evidence="10">
    <location>
        <begin position="11"/>
        <end position="116"/>
    </location>
</feature>
<dbReference type="HOGENOM" id="CLU_033546_2_2_6"/>
<proteinExistence type="inferred from homology"/>
<dbReference type="Gene3D" id="3.40.50.2020">
    <property type="match status" value="2"/>
</dbReference>
<dbReference type="AlphaFoldDB" id="A0A098G5N2"/>
<dbReference type="NCBIfam" id="TIGR01251">
    <property type="entry name" value="ribP_PPkin"/>
    <property type="match status" value="1"/>
</dbReference>
<keyword evidence="5" id="KW-0418">Kinase</keyword>
<keyword evidence="4" id="KW-0547">Nucleotide-binding</keyword>
<gene>
    <name evidence="11" type="ORF">LFA_2391</name>
</gene>
<dbReference type="EC" id="2.7.6.1" evidence="1"/>
<evidence type="ECO:0000256" key="5">
    <source>
        <dbReference type="ARBA" id="ARBA00022777"/>
    </source>
</evidence>
<dbReference type="GO" id="GO:0006015">
    <property type="term" value="P:5-phosphoribose 1-diphosphate biosynthetic process"/>
    <property type="evidence" value="ECO:0007669"/>
    <property type="project" value="TreeGrafter"/>
</dbReference>
<dbReference type="FunFam" id="3.40.50.2020:FF:000014">
    <property type="entry name" value="Ribose-phosphate pyrophosphokinase 1"/>
    <property type="match status" value="1"/>
</dbReference>
<dbReference type="STRING" id="1212491.LFA_2391"/>
<comment type="similarity">
    <text evidence="8">Belongs to the ribose-phosphate pyrophosphokinase family.</text>
</comment>